<reference evidence="2 3" key="1">
    <citation type="submission" date="2020-04" db="EMBL/GenBank/DDBJ databases">
        <title>MicrobeNet Type strains.</title>
        <authorList>
            <person name="Nicholson A.C."/>
        </authorList>
    </citation>
    <scope>NUCLEOTIDE SEQUENCE [LARGE SCALE GENOMIC DNA]</scope>
    <source>
        <strain evidence="2 3">CCUG 69612</strain>
    </source>
</reference>
<feature type="transmembrane region" description="Helical" evidence="1">
    <location>
        <begin position="245"/>
        <end position="267"/>
    </location>
</feature>
<feature type="transmembrane region" description="Helical" evidence="1">
    <location>
        <begin position="483"/>
        <end position="503"/>
    </location>
</feature>
<feature type="transmembrane region" description="Helical" evidence="1">
    <location>
        <begin position="151"/>
        <end position="180"/>
    </location>
</feature>
<keyword evidence="1" id="KW-0812">Transmembrane</keyword>
<evidence type="ECO:0000313" key="2">
    <source>
        <dbReference type="EMBL" id="NKZ19352.1"/>
    </source>
</evidence>
<comment type="caution">
    <text evidence="2">The sequence shown here is derived from an EMBL/GenBank/DDBJ whole genome shotgun (WGS) entry which is preliminary data.</text>
</comment>
<feature type="transmembrane region" description="Helical" evidence="1">
    <location>
        <begin position="322"/>
        <end position="342"/>
    </location>
</feature>
<dbReference type="RefSeq" id="WP_168548117.1">
    <property type="nucleotide sequence ID" value="NZ_JAAXPR010000001.1"/>
</dbReference>
<proteinExistence type="predicted"/>
<feature type="transmembrane region" description="Helical" evidence="1">
    <location>
        <begin position="509"/>
        <end position="530"/>
    </location>
</feature>
<evidence type="ECO:0000313" key="3">
    <source>
        <dbReference type="Proteomes" id="UP000522720"/>
    </source>
</evidence>
<dbReference type="EMBL" id="JAAXPR010000001">
    <property type="protein sequence ID" value="NKZ19352.1"/>
    <property type="molecule type" value="Genomic_DNA"/>
</dbReference>
<feature type="transmembrane region" description="Helical" evidence="1">
    <location>
        <begin position="78"/>
        <end position="98"/>
    </location>
</feature>
<feature type="transmembrane region" description="Helical" evidence="1">
    <location>
        <begin position="354"/>
        <end position="383"/>
    </location>
</feature>
<gene>
    <name evidence="2" type="ORF">HF992_00530</name>
</gene>
<feature type="transmembrane region" description="Helical" evidence="1">
    <location>
        <begin position="48"/>
        <end position="66"/>
    </location>
</feature>
<dbReference type="Proteomes" id="UP000522720">
    <property type="component" value="Unassembled WGS sequence"/>
</dbReference>
<name>A0A7X6S036_9STRE</name>
<feature type="transmembrane region" description="Helical" evidence="1">
    <location>
        <begin position="404"/>
        <end position="427"/>
    </location>
</feature>
<feature type="transmembrane region" description="Helical" evidence="1">
    <location>
        <begin position="433"/>
        <end position="455"/>
    </location>
</feature>
<evidence type="ECO:0000256" key="1">
    <source>
        <dbReference type="SAM" id="Phobius"/>
    </source>
</evidence>
<organism evidence="2 3">
    <name type="scientific">Streptococcus ovuberis</name>
    <dbReference type="NCBI Taxonomy" id="1936207"/>
    <lineage>
        <taxon>Bacteria</taxon>
        <taxon>Bacillati</taxon>
        <taxon>Bacillota</taxon>
        <taxon>Bacilli</taxon>
        <taxon>Lactobacillales</taxon>
        <taxon>Streptococcaceae</taxon>
        <taxon>Streptococcus</taxon>
    </lineage>
</organism>
<dbReference type="AlphaFoldDB" id="A0A7X6S036"/>
<accession>A0A7X6S036</accession>
<keyword evidence="1" id="KW-0472">Membrane</keyword>
<keyword evidence="1" id="KW-1133">Transmembrane helix</keyword>
<feature type="transmembrane region" description="Helical" evidence="1">
    <location>
        <begin position="192"/>
        <end position="212"/>
    </location>
</feature>
<feature type="transmembrane region" description="Helical" evidence="1">
    <location>
        <begin position="118"/>
        <end position="145"/>
    </location>
</feature>
<sequence>MRLNVVRKLAQLNLIYSLQATQIDKYRKKQVANPDKKANVTRKILRQYLFSGIVYLFIFGTYSLQIPFETLPGMFTRFLGIFMIMTMLQAFLSMYNVFYESKDLQSYRSLPVTELEVFLGKGAVVLIASLTFLLPLLLYLVLIHWRFGNGLWWGIPVALLSFILLVLVMTLITILAVHFLTKTNVFRQYKKIASGAIMVVSIIGSVVAMLSLQNTSLSYLDGEMVESGAGFAPLWLFYGLAENPFSLKVGLHLLVWLGVGAVLALIVKHRVLPNFYDAALETSTAVSVRKAPKKAKKQAGQRTWKQQLWHYHLGLIADPTTLFTFVIMASMLVVIMMVPTLIGARDVLIAIDYHIGYLSMAVFFGIAYAIMSAGGLSSIIISLDRENFNFFKTMPFDMRSYLRFKFWFAFLIEAMIPTVVLLALTIWLQLPFYLFLGALVAWLLTAYSMESFYFIRDYRLLELNWQNVTQLANRGMGNVAKTIILLVSFLVFIGLIVFAGILLNTASLLVNLMLACVGLVILLVIAGVTYRLSQKYWEKQDLG</sequence>
<keyword evidence="3" id="KW-1185">Reference proteome</keyword>
<protein>
    <submittedName>
        <fullName evidence="2">Uncharacterized protein</fullName>
    </submittedName>
</protein>